<feature type="domain" description="SMC hinge" evidence="9">
    <location>
        <begin position="519"/>
        <end position="638"/>
    </location>
</feature>
<dbReference type="HAMAP" id="MF_01894">
    <property type="entry name" value="Smc_prok"/>
    <property type="match status" value="1"/>
</dbReference>
<dbReference type="GO" id="GO:0007059">
    <property type="term" value="P:chromosome segregation"/>
    <property type="evidence" value="ECO:0007669"/>
    <property type="project" value="UniProtKB-UniRule"/>
</dbReference>
<feature type="binding site" evidence="7">
    <location>
        <begin position="33"/>
        <end position="40"/>
    </location>
    <ligand>
        <name>ATP</name>
        <dbReference type="ChEBI" id="CHEBI:30616"/>
    </ligand>
</feature>
<comment type="function">
    <text evidence="7">Required for chromosome condensation and partitioning.</text>
</comment>
<dbReference type="SUPFAM" id="SSF52540">
    <property type="entry name" value="P-loop containing nucleoside triphosphate hydrolases"/>
    <property type="match status" value="1"/>
</dbReference>
<keyword evidence="6 7" id="KW-0238">DNA-binding</keyword>
<dbReference type="Gene3D" id="3.40.50.300">
    <property type="entry name" value="P-loop containing nucleotide triphosphate hydrolases"/>
    <property type="match status" value="2"/>
</dbReference>
<keyword evidence="2 7" id="KW-0963">Cytoplasm</keyword>
<keyword evidence="4 7" id="KW-0067">ATP-binding</keyword>
<sequence length="1179" mass="135250">MVYLKSIEADGFKSFANKVDIKFDSGLTAVVGPNGSGKSNITDAIRWVLGEQSARSIRGVKMEDVIFNGTDSRTPMNAAKVKLQLDNQSRTLPVESDDVNIMRKLYRNGDSEYFINDERTRLKEITELFLDSGLGKNAYNIISQGEVESLLKARADERRVLIEEVAGVMKYKKRKKESVKRLEETKDNLNRINDIIQELTTRVEKLEIESANAEEYLALKEEMKKADIEVNIYDINHLLERLETENKTVADSEQQLKTYQQQTEDLDRELSEISTSRDAEDTTSRTLNRKIVDTSKKLEQLNGKIALFEERKSNKGQMKEDLSERLEAGRAEQEKLDGMVRELDEELKEYDSRIKSLKESLQQTEQKRTYLSEDNSDEIESLKDSYYELMVEKTTLENEQKRNEEIKNDQNSHYSQQKERLKELQKEVSDCEAELKDKQDELDSSEEQLNTLRNTYREKAEDRDSLNTSYHEENAKLEKSIQYYNQQKSKLDMLKTVQNEYRGYFPGVRAVLKNDGQLKGVVGAVGELIDAESKYVTALDTALGAASQNIVMQSENDAKKAILYLKNLKRGFATFLPLDVIKKRQLNPQIQSVVDNSEINVEVLADVVNINPAYDNIIRHLLGTTLVVHTIDDASAVARETGHRVKIVTLDGETVFPGGAMSGGSKQSKGSVLETKNEIDEISKKLMEYDGLIETQKKKVGSLSSSITDIDMAVARLEDEGREQGDRFENLKREVSSLGYQLDSRQETLQMITDELARRQQPGTDADYSEQIEEKDRELKNLDERIRLISTSDKDKKTELKLLSDEYNAIQNEMTKTTERHNYKKSEYARLNEQLQEVTDDIEDIENEQEIVSLDLTTLDVRTLETEQKELQAALDSLYEEADDISEKQHGLKVSYQEKSREREEIYRESETLQDTLRTATGQKEKLDTQLEQKLQYLSDNYKTTYEHESENYTEFTDIDNKRLQINLNKKSIEELGPVNIGAIEEFKTVNERYQFLKEQQEDLMDARETLLEVISEMDDTVAERFETAYHEVNHHFGEVFKEMFGGGLAELRLTEEDDFLNSGIEIYAQPPGKKLSSLSLLSGGERALTAISLLFSMLKVRVSPFIILDEVEAALDETNVVRYAQYLKKLSEDIQFIVITHRKGTMEEADRLFGVTMQERGVSQLISVDLKEYDEANV</sequence>
<protein>
    <recommendedName>
        <fullName evidence="7">Chromosome partition protein Smc</fullName>
    </recommendedName>
</protein>
<dbReference type="InterPro" id="IPR024704">
    <property type="entry name" value="SMC"/>
</dbReference>
<comment type="caution">
    <text evidence="7">Lacks conserved residue(s) required for the propagation of feature annotation.</text>
</comment>
<accession>A0A1G9AAA2</accession>
<dbReference type="GO" id="GO:0005524">
    <property type="term" value="F:ATP binding"/>
    <property type="evidence" value="ECO:0007669"/>
    <property type="project" value="UniProtKB-UniRule"/>
</dbReference>
<evidence type="ECO:0000256" key="1">
    <source>
        <dbReference type="ARBA" id="ARBA00004496"/>
    </source>
</evidence>
<keyword evidence="3 7" id="KW-0547">Nucleotide-binding</keyword>
<dbReference type="InterPro" id="IPR036277">
    <property type="entry name" value="SMC_hinge_sf"/>
</dbReference>
<dbReference type="FunFam" id="3.40.50.300:FF:000901">
    <property type="entry name" value="Chromosome partition protein Smc"/>
    <property type="match status" value="1"/>
</dbReference>
<dbReference type="InterPro" id="IPR010935">
    <property type="entry name" value="SMC_hinge"/>
</dbReference>
<feature type="coiled-coil region" evidence="7">
    <location>
        <begin position="765"/>
        <end position="916"/>
    </location>
</feature>
<comment type="domain">
    <text evidence="7">Contains large globular domains required for ATP hydrolysis at each terminus and a third globular domain forming a flexible hinge near the middle of the molecule. These domains are separated by coiled-coil structures.</text>
</comment>
<dbReference type="Proteomes" id="UP000199008">
    <property type="component" value="Unassembled WGS sequence"/>
</dbReference>
<dbReference type="Pfam" id="PF02463">
    <property type="entry name" value="SMC_N"/>
    <property type="match status" value="2"/>
</dbReference>
<evidence type="ECO:0000259" key="9">
    <source>
        <dbReference type="SMART" id="SM00968"/>
    </source>
</evidence>
<dbReference type="GO" id="GO:0006260">
    <property type="term" value="P:DNA replication"/>
    <property type="evidence" value="ECO:0007669"/>
    <property type="project" value="UniProtKB-UniRule"/>
</dbReference>
<dbReference type="Gene3D" id="3.30.70.1620">
    <property type="match status" value="1"/>
</dbReference>
<comment type="similarity">
    <text evidence="7">Belongs to the SMC family.</text>
</comment>
<feature type="region of interest" description="Disordered" evidence="8">
    <location>
        <begin position="260"/>
        <end position="285"/>
    </location>
</feature>
<dbReference type="SMART" id="SM00968">
    <property type="entry name" value="SMC_hinge"/>
    <property type="match status" value="1"/>
</dbReference>
<keyword evidence="5 7" id="KW-0175">Coiled coil</keyword>
<dbReference type="EMBL" id="FNFY01000001">
    <property type="protein sequence ID" value="SDK23380.1"/>
    <property type="molecule type" value="Genomic_DNA"/>
</dbReference>
<comment type="subunit">
    <text evidence="7">Homodimer.</text>
</comment>
<proteinExistence type="inferred from homology"/>
<dbReference type="InterPro" id="IPR011890">
    <property type="entry name" value="SMC_prok"/>
</dbReference>
<dbReference type="PIRSF" id="PIRSF005719">
    <property type="entry name" value="SMC"/>
    <property type="match status" value="1"/>
</dbReference>
<dbReference type="GO" id="GO:0005694">
    <property type="term" value="C:chromosome"/>
    <property type="evidence" value="ECO:0007669"/>
    <property type="project" value="InterPro"/>
</dbReference>
<evidence type="ECO:0000256" key="8">
    <source>
        <dbReference type="SAM" id="MobiDB-lite"/>
    </source>
</evidence>
<dbReference type="GO" id="GO:0003677">
    <property type="term" value="F:DNA binding"/>
    <property type="evidence" value="ECO:0007669"/>
    <property type="project" value="UniProtKB-UniRule"/>
</dbReference>
<reference evidence="11" key="1">
    <citation type="submission" date="2016-10" db="EMBL/GenBank/DDBJ databases">
        <authorList>
            <person name="Varghese N."/>
            <person name="Submissions S."/>
        </authorList>
    </citation>
    <scope>NUCLEOTIDE SEQUENCE [LARGE SCALE GENOMIC DNA]</scope>
    <source>
        <strain evidence="11">CGMCC 1.8895</strain>
    </source>
</reference>
<evidence type="ECO:0000256" key="3">
    <source>
        <dbReference type="ARBA" id="ARBA00022741"/>
    </source>
</evidence>
<evidence type="ECO:0000313" key="11">
    <source>
        <dbReference type="Proteomes" id="UP000199008"/>
    </source>
</evidence>
<dbReference type="GO" id="GO:0005737">
    <property type="term" value="C:cytoplasm"/>
    <property type="evidence" value="ECO:0007669"/>
    <property type="project" value="UniProtKB-SubCell"/>
</dbReference>
<dbReference type="OrthoDB" id="9808768at2"/>
<organism evidence="10 11">
    <name type="scientific">Lacicoccus qingdaonensis</name>
    <dbReference type="NCBI Taxonomy" id="576118"/>
    <lineage>
        <taxon>Bacteria</taxon>
        <taxon>Bacillati</taxon>
        <taxon>Bacillota</taxon>
        <taxon>Bacilli</taxon>
        <taxon>Bacillales</taxon>
        <taxon>Salinicoccaceae</taxon>
        <taxon>Lacicoccus</taxon>
    </lineage>
</organism>
<name>A0A1G9AAA2_9BACL</name>
<dbReference type="NCBIfam" id="TIGR02168">
    <property type="entry name" value="SMC_prok_B"/>
    <property type="match status" value="1"/>
</dbReference>
<dbReference type="GO" id="GO:0007062">
    <property type="term" value="P:sister chromatid cohesion"/>
    <property type="evidence" value="ECO:0007669"/>
    <property type="project" value="InterPro"/>
</dbReference>
<feature type="region of interest" description="Disordered" evidence="8">
    <location>
        <begin position="398"/>
        <end position="421"/>
    </location>
</feature>
<dbReference type="RefSeq" id="WP_092983687.1">
    <property type="nucleotide sequence ID" value="NZ_FNFY01000001.1"/>
</dbReference>
<dbReference type="Pfam" id="PF06470">
    <property type="entry name" value="SMC_hinge"/>
    <property type="match status" value="1"/>
</dbReference>
<comment type="subcellular location">
    <subcellularLocation>
        <location evidence="1 7">Cytoplasm</location>
    </subcellularLocation>
</comment>
<evidence type="ECO:0000256" key="4">
    <source>
        <dbReference type="ARBA" id="ARBA00022840"/>
    </source>
</evidence>
<feature type="compositionally biased region" description="Basic and acidic residues" evidence="8">
    <location>
        <begin position="268"/>
        <end position="283"/>
    </location>
</feature>
<evidence type="ECO:0000256" key="7">
    <source>
        <dbReference type="HAMAP-Rule" id="MF_01894"/>
    </source>
</evidence>
<evidence type="ECO:0000256" key="2">
    <source>
        <dbReference type="ARBA" id="ARBA00022490"/>
    </source>
</evidence>
<dbReference type="STRING" id="576118.SAMN05216216_101145"/>
<dbReference type="GO" id="GO:0016887">
    <property type="term" value="F:ATP hydrolysis activity"/>
    <property type="evidence" value="ECO:0007669"/>
    <property type="project" value="InterPro"/>
</dbReference>
<dbReference type="InterPro" id="IPR003395">
    <property type="entry name" value="RecF/RecN/SMC_N"/>
</dbReference>
<dbReference type="GO" id="GO:0030261">
    <property type="term" value="P:chromosome condensation"/>
    <property type="evidence" value="ECO:0007669"/>
    <property type="project" value="InterPro"/>
</dbReference>
<dbReference type="InterPro" id="IPR027417">
    <property type="entry name" value="P-loop_NTPase"/>
</dbReference>
<evidence type="ECO:0000256" key="5">
    <source>
        <dbReference type="ARBA" id="ARBA00023054"/>
    </source>
</evidence>
<dbReference type="Gene3D" id="1.20.1060.20">
    <property type="match status" value="1"/>
</dbReference>
<evidence type="ECO:0000256" key="6">
    <source>
        <dbReference type="ARBA" id="ARBA00023125"/>
    </source>
</evidence>
<evidence type="ECO:0000313" key="10">
    <source>
        <dbReference type="EMBL" id="SDK23380.1"/>
    </source>
</evidence>
<keyword evidence="11" id="KW-1185">Reference proteome</keyword>
<gene>
    <name evidence="7" type="primary">smc</name>
    <name evidence="10" type="ORF">SAMN05216216_101145</name>
</gene>
<dbReference type="SUPFAM" id="SSF75553">
    <property type="entry name" value="Smc hinge domain"/>
    <property type="match status" value="1"/>
</dbReference>
<dbReference type="PANTHER" id="PTHR43977">
    <property type="entry name" value="STRUCTURAL MAINTENANCE OF CHROMOSOMES PROTEIN 3"/>
    <property type="match status" value="1"/>
</dbReference>
<dbReference type="AlphaFoldDB" id="A0A1G9AAA2"/>